<dbReference type="InterPro" id="IPR012808">
    <property type="entry name" value="CHP02453"/>
</dbReference>
<name>A0ABP9S813_9GAMM</name>
<gene>
    <name evidence="1" type="ORF">GCM10025772_22190</name>
</gene>
<protein>
    <submittedName>
        <fullName evidence="1">DUF2461 domain-containing protein</fullName>
    </submittedName>
</protein>
<dbReference type="Pfam" id="PF09365">
    <property type="entry name" value="DUF2461"/>
    <property type="match status" value="1"/>
</dbReference>
<proteinExistence type="predicted"/>
<dbReference type="RefSeq" id="WP_345317134.1">
    <property type="nucleotide sequence ID" value="NZ_BAABLF010000014.1"/>
</dbReference>
<dbReference type="InterPro" id="IPR015996">
    <property type="entry name" value="UCP028451"/>
</dbReference>
<dbReference type="PIRSF" id="PIRSF028451">
    <property type="entry name" value="UCP028451"/>
    <property type="match status" value="1"/>
</dbReference>
<dbReference type="NCBIfam" id="TIGR02453">
    <property type="entry name" value="TIGR02453 family protein"/>
    <property type="match status" value="1"/>
</dbReference>
<dbReference type="PANTHER" id="PTHR36452:SF1">
    <property type="entry name" value="DUF2461 DOMAIN-CONTAINING PROTEIN"/>
    <property type="match status" value="1"/>
</dbReference>
<reference evidence="2" key="1">
    <citation type="journal article" date="2019" name="Int. J. Syst. Evol. Microbiol.">
        <title>The Global Catalogue of Microorganisms (GCM) 10K type strain sequencing project: providing services to taxonomists for standard genome sequencing and annotation.</title>
        <authorList>
            <consortium name="The Broad Institute Genomics Platform"/>
            <consortium name="The Broad Institute Genome Sequencing Center for Infectious Disease"/>
            <person name="Wu L."/>
            <person name="Ma J."/>
        </authorList>
    </citation>
    <scope>NUCLEOTIDE SEQUENCE [LARGE SCALE GENOMIC DNA]</scope>
    <source>
        <strain evidence="2">JCM 18720</strain>
    </source>
</reference>
<accession>A0ABP9S813</accession>
<organism evidence="1 2">
    <name type="scientific">Ferrimonas gelatinilytica</name>
    <dbReference type="NCBI Taxonomy" id="1255257"/>
    <lineage>
        <taxon>Bacteria</taxon>
        <taxon>Pseudomonadati</taxon>
        <taxon>Pseudomonadota</taxon>
        <taxon>Gammaproteobacteria</taxon>
        <taxon>Alteromonadales</taxon>
        <taxon>Ferrimonadaceae</taxon>
        <taxon>Ferrimonas</taxon>
    </lineage>
</organism>
<keyword evidence="2" id="KW-1185">Reference proteome</keyword>
<dbReference type="PANTHER" id="PTHR36452">
    <property type="entry name" value="CHROMOSOME 12, WHOLE GENOME SHOTGUN SEQUENCE"/>
    <property type="match status" value="1"/>
</dbReference>
<evidence type="ECO:0000313" key="2">
    <source>
        <dbReference type="Proteomes" id="UP001501600"/>
    </source>
</evidence>
<sequence>MENGYFNSASLAFLTQLRRHNERTWFHANKPDYEHYVRQPALNLIANFAPRLAEFAPRFRAEAKRVGGSLMRPYRDTRFAKDKTPIKTNVGIQFRHDLGKDVHAPGYYLHIEPGASFLGVGTWRPDPKALAAIRTAIDQAPLRWLAARDDGAFCGRFQLSGDSLVRPPRGYDKDHPQLEDIKRKDFIAIHRLEDGEVLGEALLDRMEAVYREAEPFMRFLCQAMKVPF</sequence>
<comment type="caution">
    <text evidence="1">The sequence shown here is derived from an EMBL/GenBank/DDBJ whole genome shotgun (WGS) entry which is preliminary data.</text>
</comment>
<dbReference type="EMBL" id="BAABLF010000014">
    <property type="protein sequence ID" value="GAA5192616.1"/>
    <property type="molecule type" value="Genomic_DNA"/>
</dbReference>
<evidence type="ECO:0000313" key="1">
    <source>
        <dbReference type="EMBL" id="GAA5192616.1"/>
    </source>
</evidence>
<dbReference type="Proteomes" id="UP001501600">
    <property type="component" value="Unassembled WGS sequence"/>
</dbReference>